<evidence type="ECO:0000259" key="6">
    <source>
        <dbReference type="Pfam" id="PF10150"/>
    </source>
</evidence>
<dbReference type="GO" id="GO:0046872">
    <property type="term" value="F:metal ion binding"/>
    <property type="evidence" value="ECO:0007669"/>
    <property type="project" value="UniProtKB-KW"/>
</dbReference>
<reference evidence="7" key="1">
    <citation type="submission" date="2010-06" db="EMBL/GenBank/DDBJ databases">
        <authorList>
            <person name="Muzny D."/>
            <person name="Qin X."/>
            <person name="Buhay C."/>
            <person name="Dugan-Rocha S."/>
            <person name="Ding Y."/>
            <person name="Chen G."/>
            <person name="Hawes A."/>
            <person name="Holder M."/>
            <person name="Jhangiani S."/>
            <person name="Johnson A."/>
            <person name="Khan Z."/>
            <person name="Li Z."/>
            <person name="Liu W."/>
            <person name="Liu X."/>
            <person name="Perez L."/>
            <person name="Shen H."/>
            <person name="Wang Q."/>
            <person name="Watt J."/>
            <person name="Xi L."/>
            <person name="Xin Y."/>
            <person name="Zhou J."/>
            <person name="Deng J."/>
            <person name="Jiang H."/>
            <person name="Liu Y."/>
            <person name="Qu J."/>
            <person name="Song X.-Z."/>
            <person name="Zhang L."/>
            <person name="Villasana D."/>
            <person name="Johnson A."/>
            <person name="Liu J."/>
            <person name="Liyanage D."/>
            <person name="Lorensuhewa L."/>
            <person name="Robinson T."/>
            <person name="Song A."/>
            <person name="Song B.-B."/>
            <person name="Dinh H."/>
            <person name="Thornton R."/>
            <person name="Coyle M."/>
            <person name="Francisco L."/>
            <person name="Jackson L."/>
            <person name="Javaid M."/>
            <person name="Korchina V."/>
            <person name="Kovar C."/>
            <person name="Mata R."/>
            <person name="Mathew T."/>
            <person name="Ngo R."/>
            <person name="Nguyen L."/>
            <person name="Nguyen N."/>
            <person name="Okwuonu G."/>
            <person name="Ongeri F."/>
            <person name="Pham C."/>
            <person name="Simmons D."/>
            <person name="Wilczek-Boney K."/>
            <person name="Hale W."/>
            <person name="Jakkamsetti A."/>
            <person name="Pham P."/>
            <person name="Ruth R."/>
            <person name="San Lucas F."/>
            <person name="Warren J."/>
            <person name="Zhang J."/>
            <person name="Zhao Z."/>
            <person name="Zhou C."/>
            <person name="Zhu D."/>
            <person name="Lee S."/>
            <person name="Bess C."/>
            <person name="Blankenburg K."/>
            <person name="Forbes L."/>
            <person name="Fu Q."/>
            <person name="Gubbala S."/>
            <person name="Hirani K."/>
            <person name="Jayaseelan J.C."/>
            <person name="Lara F."/>
            <person name="Munidasa M."/>
            <person name="Palculict T."/>
            <person name="Patil S."/>
            <person name="Pu L.-L."/>
            <person name="Saada N."/>
            <person name="Tang L."/>
            <person name="Weissenberger G."/>
            <person name="Zhu Y."/>
            <person name="Hemphill L."/>
            <person name="Shang Y."/>
            <person name="Youmans B."/>
            <person name="Ayvaz T."/>
            <person name="Ross M."/>
            <person name="Santibanez J."/>
            <person name="Aqrawi P."/>
            <person name="Gross S."/>
            <person name="Joshi V."/>
            <person name="Fowler G."/>
            <person name="Nazareth L."/>
            <person name="Reid J."/>
            <person name="Worley K."/>
            <person name="Petrosino J."/>
            <person name="Highlander S."/>
            <person name="Gibbs R."/>
        </authorList>
    </citation>
    <scope>NUCLEOTIDE SEQUENCE [LARGE SCALE GENOMIC DNA]</scope>
    <source>
        <strain evidence="7">DSM 20601</strain>
    </source>
</reference>
<organism evidence="7 8">
    <name type="scientific">Listeria grayi DSM 20601</name>
    <dbReference type="NCBI Taxonomy" id="525367"/>
    <lineage>
        <taxon>Bacteria</taxon>
        <taxon>Bacillati</taxon>
        <taxon>Bacillota</taxon>
        <taxon>Bacilli</taxon>
        <taxon>Bacillales</taxon>
        <taxon>Listeriaceae</taxon>
        <taxon>Listeria</taxon>
    </lineage>
</organism>
<name>D7UYZ6_LISGR</name>
<keyword evidence="2" id="KW-0479">Metal-binding</keyword>
<dbReference type="EMBL" id="ACCR02000005">
    <property type="protein sequence ID" value="EFI83563.1"/>
    <property type="molecule type" value="Genomic_DNA"/>
</dbReference>
<evidence type="ECO:0000256" key="2">
    <source>
        <dbReference type="ARBA" id="ARBA00022723"/>
    </source>
</evidence>
<accession>D7UYZ6</accession>
<keyword evidence="3 7" id="KW-0378">Hydrolase</keyword>
<evidence type="ECO:0000313" key="8">
    <source>
        <dbReference type="Proteomes" id="UP000010119"/>
    </source>
</evidence>
<dbReference type="GO" id="GO:0006364">
    <property type="term" value="P:rRNA processing"/>
    <property type="evidence" value="ECO:0007669"/>
    <property type="project" value="TreeGrafter"/>
</dbReference>
<dbReference type="PANTHER" id="PTHR30001">
    <property type="entry name" value="RIBONUCLEASE"/>
    <property type="match status" value="1"/>
</dbReference>
<dbReference type="PANTHER" id="PTHR30001:SF0">
    <property type="entry name" value="RIBONUCLEASE G"/>
    <property type="match status" value="1"/>
</dbReference>
<dbReference type="AlphaFoldDB" id="D7UYZ6"/>
<dbReference type="InterPro" id="IPR012340">
    <property type="entry name" value="NA-bd_OB-fold"/>
</dbReference>
<dbReference type="GO" id="GO:0004540">
    <property type="term" value="F:RNA nuclease activity"/>
    <property type="evidence" value="ECO:0007669"/>
    <property type="project" value="InterPro"/>
</dbReference>
<dbReference type="InterPro" id="IPR004659">
    <property type="entry name" value="RNase_E/G"/>
</dbReference>
<sequence length="446" mass="50254">MTRMKEIIISNKNTEGHLALLESGRLLEYRLVRPSEDVSVGDIYYAAVEKIDKKINAAFLNLGGSEKAFIHMKDAPAAFKWIQGAKLPVQITREGTAIKLPLATGNIEFANDLVVLIEGAHYLSVSKRLTSEQRSSWVKAVEPILEADEAAILRSKAAEKSIEEVTSAIFELRQRFQTLKEKIGSRKKAGLVQKNVLDFTEVISQWQQHYPDVMRVVTDDKRASIYTDYQEDTFHSYHLQPAIENLLQPEVILANGVSLFIEKTEAMWIIDVNTHRYKSNQAKSEVMATVNLAAAEEIVRQIRLRNMSGLIVIDFVGGMNETGFQKVKDKMEVLANKEYVTTQVADFSKTGLMQLTRRKKQQSLLETVTVACPVCNGSGHIQSALSLAYQLERELMSYKGLSYASVYVTEPVLSAFLDLQVCEHIDLEWEIGEEAVPFYAIRRTES</sequence>
<dbReference type="EC" id="3.1.4.-" evidence="7"/>
<dbReference type="HOGENOM" id="CLU_003468_5_3_9"/>
<protein>
    <submittedName>
        <fullName evidence="7">Ribonuclease, Rne/Rng family</fullName>
        <ecNumber evidence="7">3.1.4.-</ecNumber>
    </submittedName>
</protein>
<evidence type="ECO:0000256" key="5">
    <source>
        <dbReference type="ARBA" id="ARBA00022884"/>
    </source>
</evidence>
<keyword evidence="4" id="KW-0460">Magnesium</keyword>
<dbReference type="STRING" id="525367.HMPREF0556_12248"/>
<evidence type="ECO:0000313" key="7">
    <source>
        <dbReference type="EMBL" id="EFI83563.1"/>
    </source>
</evidence>
<dbReference type="Gene3D" id="2.40.50.140">
    <property type="entry name" value="Nucleic acid-binding proteins"/>
    <property type="match status" value="1"/>
</dbReference>
<proteinExistence type="predicted"/>
<evidence type="ECO:0000256" key="3">
    <source>
        <dbReference type="ARBA" id="ARBA00022801"/>
    </source>
</evidence>
<dbReference type="CDD" id="cd04453">
    <property type="entry name" value="S1_RNase_E"/>
    <property type="match status" value="1"/>
</dbReference>
<dbReference type="Proteomes" id="UP000010119">
    <property type="component" value="Unassembled WGS sequence"/>
</dbReference>
<dbReference type="GO" id="GO:0005737">
    <property type="term" value="C:cytoplasm"/>
    <property type="evidence" value="ECO:0007669"/>
    <property type="project" value="TreeGrafter"/>
</dbReference>
<keyword evidence="8" id="KW-1185">Reference proteome</keyword>
<comment type="caution">
    <text evidence="7">The sequence shown here is derived from an EMBL/GenBank/DDBJ whole genome shotgun (WGS) entry which is preliminary data.</text>
</comment>
<dbReference type="GO" id="GO:0016787">
    <property type="term" value="F:hydrolase activity"/>
    <property type="evidence" value="ECO:0007669"/>
    <property type="project" value="UniProtKB-KW"/>
</dbReference>
<evidence type="ECO:0000256" key="4">
    <source>
        <dbReference type="ARBA" id="ARBA00022842"/>
    </source>
</evidence>
<keyword evidence="5" id="KW-0694">RNA-binding</keyword>
<feature type="domain" description="RNA-binding protein AU-1/Ribonuclease E/G" evidence="6">
    <location>
        <begin position="113"/>
        <end position="359"/>
    </location>
</feature>
<dbReference type="eggNOG" id="COG1530">
    <property type="taxonomic scope" value="Bacteria"/>
</dbReference>
<comment type="cofactor">
    <cofactor evidence="1">
        <name>Mg(2+)</name>
        <dbReference type="ChEBI" id="CHEBI:18420"/>
    </cofactor>
</comment>
<dbReference type="InterPro" id="IPR019307">
    <property type="entry name" value="RNA-bd_AU-1/RNase_E/G"/>
</dbReference>
<dbReference type="GO" id="GO:0003723">
    <property type="term" value="F:RNA binding"/>
    <property type="evidence" value="ECO:0007669"/>
    <property type="project" value="UniProtKB-KW"/>
</dbReference>
<dbReference type="Pfam" id="PF10150">
    <property type="entry name" value="RNase_E_G"/>
    <property type="match status" value="1"/>
</dbReference>
<evidence type="ECO:0000256" key="1">
    <source>
        <dbReference type="ARBA" id="ARBA00001946"/>
    </source>
</evidence>
<gene>
    <name evidence="7" type="primary">rng</name>
    <name evidence="7" type="ORF">HMPREF0556_12248</name>
</gene>